<name>A0A5S9MMT6_BACIA</name>
<accession>A0A5S9MMT6</accession>
<evidence type="ECO:0000313" key="1">
    <source>
        <dbReference type="EMBL" id="BBP93026.1"/>
    </source>
</evidence>
<dbReference type="Proteomes" id="UP000464658">
    <property type="component" value="Chromosome"/>
</dbReference>
<dbReference type="EMBL" id="AP021906">
    <property type="protein sequence ID" value="BBP93026.1"/>
    <property type="molecule type" value="Genomic_DNA"/>
</dbReference>
<proteinExistence type="predicted"/>
<dbReference type="AlphaFoldDB" id="A0A5S9MMT6"/>
<gene>
    <name evidence="1" type="ORF">BsIDN1_66440</name>
</gene>
<sequence length="117" mass="13488">MIHEVYKNVFHSFNSFSINECPSIKMDAPAEKVAAGQSFHSTPYIVFFHPQVHLSQDGGTLPFVQNEPLSLLDGRLVKGQYWALRYKLPRIMSSRQRQQLLPDQLPRDAQVIDLYDE</sequence>
<reference evidence="1 2" key="1">
    <citation type="submission" date="2019-12" db="EMBL/GenBank/DDBJ databases">
        <title>Full genome sequence of a Bacillus safensis strain isolated from commercially available natto in Indonesia.</title>
        <authorList>
            <person name="Yoshida M."/>
            <person name="Uomi M."/>
            <person name="Waturangi D."/>
            <person name="Ekaputri J.J."/>
            <person name="Setiamarga D.H.E."/>
        </authorList>
    </citation>
    <scope>NUCLEOTIDE SEQUENCE [LARGE SCALE GENOMIC DNA]</scope>
    <source>
        <strain evidence="1 2">IDN1</strain>
    </source>
</reference>
<protein>
    <submittedName>
        <fullName evidence="1">Uncharacterized protein</fullName>
    </submittedName>
</protein>
<organism evidence="1 2">
    <name type="scientific">Bacillus safensis</name>
    <dbReference type="NCBI Taxonomy" id="561879"/>
    <lineage>
        <taxon>Bacteria</taxon>
        <taxon>Bacillati</taxon>
        <taxon>Bacillota</taxon>
        <taxon>Bacilli</taxon>
        <taxon>Bacillales</taxon>
        <taxon>Bacillaceae</taxon>
        <taxon>Bacillus</taxon>
    </lineage>
</organism>
<evidence type="ECO:0000313" key="2">
    <source>
        <dbReference type="Proteomes" id="UP000464658"/>
    </source>
</evidence>